<evidence type="ECO:0000259" key="1">
    <source>
        <dbReference type="Pfam" id="PF08268"/>
    </source>
</evidence>
<accession>A0A9W3BVT3</accession>
<evidence type="ECO:0000313" key="2">
    <source>
        <dbReference type="Proteomes" id="UP000504610"/>
    </source>
</evidence>
<keyword evidence="2" id="KW-1185">Reference proteome</keyword>
<dbReference type="Proteomes" id="UP000504610">
    <property type="component" value="Chromosome 6"/>
</dbReference>
<dbReference type="OrthoDB" id="1049329at2759"/>
<dbReference type="Pfam" id="PF08268">
    <property type="entry name" value="FBA_3"/>
    <property type="match status" value="1"/>
</dbReference>
<dbReference type="InterPro" id="IPR013187">
    <property type="entry name" value="F-box-assoc_dom_typ3"/>
</dbReference>
<evidence type="ECO:0000313" key="3">
    <source>
        <dbReference type="RefSeq" id="XP_056843445.1"/>
    </source>
</evidence>
<dbReference type="PANTHER" id="PTHR31111">
    <property type="entry name" value="BNAA05G37150D PROTEIN-RELATED"/>
    <property type="match status" value="1"/>
</dbReference>
<reference evidence="3" key="2">
    <citation type="submission" date="2025-08" db="UniProtKB">
        <authorList>
            <consortium name="RefSeq"/>
        </authorList>
    </citation>
    <scope>IDENTIFICATION</scope>
    <source>
        <tissue evidence="3">Leaf</tissue>
    </source>
</reference>
<protein>
    <submittedName>
        <fullName evidence="3">F-box protein At1g47790</fullName>
    </submittedName>
</protein>
<proteinExistence type="predicted"/>
<dbReference type="PANTHER" id="PTHR31111:SF112">
    <property type="entry name" value="F-BOX DOMAIN-CONTAINING PROTEIN"/>
    <property type="match status" value="1"/>
</dbReference>
<dbReference type="RefSeq" id="XP_056843445.1">
    <property type="nucleotide sequence ID" value="XM_056987465.1"/>
</dbReference>
<dbReference type="KEGG" id="rsz:108807539"/>
<dbReference type="AlphaFoldDB" id="A0A9W3BVT3"/>
<dbReference type="InterPro" id="IPR017451">
    <property type="entry name" value="F-box-assoc_interact_dom"/>
</dbReference>
<gene>
    <name evidence="3" type="primary">LOC108807539</name>
</gene>
<organism evidence="2 3">
    <name type="scientific">Raphanus sativus</name>
    <name type="common">Radish</name>
    <name type="synonym">Raphanus raphanistrum var. sativus</name>
    <dbReference type="NCBI Taxonomy" id="3726"/>
    <lineage>
        <taxon>Eukaryota</taxon>
        <taxon>Viridiplantae</taxon>
        <taxon>Streptophyta</taxon>
        <taxon>Embryophyta</taxon>
        <taxon>Tracheophyta</taxon>
        <taxon>Spermatophyta</taxon>
        <taxon>Magnoliopsida</taxon>
        <taxon>eudicotyledons</taxon>
        <taxon>Gunneridae</taxon>
        <taxon>Pentapetalae</taxon>
        <taxon>rosids</taxon>
        <taxon>malvids</taxon>
        <taxon>Brassicales</taxon>
        <taxon>Brassicaceae</taxon>
        <taxon>Brassiceae</taxon>
        <taxon>Raphanus</taxon>
    </lineage>
</organism>
<reference evidence="2" key="1">
    <citation type="journal article" date="2019" name="Database">
        <title>The radish genome database (RadishGD): an integrated information resource for radish genomics.</title>
        <authorList>
            <person name="Yu H.J."/>
            <person name="Baek S."/>
            <person name="Lee Y.J."/>
            <person name="Cho A."/>
            <person name="Mun J.H."/>
        </authorList>
    </citation>
    <scope>NUCLEOTIDE SEQUENCE [LARGE SCALE GENOMIC DNA]</scope>
    <source>
        <strain evidence="2">cv. WK10039</strain>
    </source>
</reference>
<dbReference type="NCBIfam" id="TIGR01640">
    <property type="entry name" value="F_box_assoc_1"/>
    <property type="match status" value="1"/>
</dbReference>
<sequence length="176" mass="20740">MENGQRLRANRKHRPASDAYGRCIEGVIYYLAKANYGTVVMSFDVRSEKFDMIGVPPKYCRKLVTYKGWLACFDAWDDRRFWILEDAQKQIWSVEQELLSPSADFGRGFKLTGSTHAGEFIYVPKRDSRLFYVLLCDPVRNSWRRFEFEMSVRNEEIHRTYALYAFPNHIDSQISL</sequence>
<feature type="domain" description="F-box associated beta-propeller type 3" evidence="1">
    <location>
        <begin position="8"/>
        <end position="170"/>
    </location>
</feature>
<dbReference type="GeneID" id="108807539"/>
<name>A0A9W3BVT3_RAPSA</name>